<accession>A0AAJ0BDW0</accession>
<protein>
    <submittedName>
        <fullName evidence="2">Uncharacterized protein</fullName>
    </submittedName>
</protein>
<feature type="compositionally biased region" description="Basic and acidic residues" evidence="1">
    <location>
        <begin position="110"/>
        <end position="135"/>
    </location>
</feature>
<evidence type="ECO:0000256" key="1">
    <source>
        <dbReference type="SAM" id="MobiDB-lite"/>
    </source>
</evidence>
<feature type="compositionally biased region" description="Basic and acidic residues" evidence="1">
    <location>
        <begin position="500"/>
        <end position="519"/>
    </location>
</feature>
<feature type="compositionally biased region" description="Basic and acidic residues" evidence="1">
    <location>
        <begin position="605"/>
        <end position="617"/>
    </location>
</feature>
<feature type="compositionally biased region" description="Acidic residues" evidence="1">
    <location>
        <begin position="573"/>
        <end position="594"/>
    </location>
</feature>
<feature type="region of interest" description="Disordered" evidence="1">
    <location>
        <begin position="91"/>
        <end position="179"/>
    </location>
</feature>
<evidence type="ECO:0000313" key="2">
    <source>
        <dbReference type="EMBL" id="KAK1754071.1"/>
    </source>
</evidence>
<evidence type="ECO:0000313" key="3">
    <source>
        <dbReference type="Proteomes" id="UP001239445"/>
    </source>
</evidence>
<reference evidence="2" key="1">
    <citation type="submission" date="2023-06" db="EMBL/GenBank/DDBJ databases">
        <title>Genome-scale phylogeny and comparative genomics of the fungal order Sordariales.</title>
        <authorList>
            <consortium name="Lawrence Berkeley National Laboratory"/>
            <person name="Hensen N."/>
            <person name="Bonometti L."/>
            <person name="Westerberg I."/>
            <person name="Brannstrom I.O."/>
            <person name="Guillou S."/>
            <person name="Cros-Aarteil S."/>
            <person name="Calhoun S."/>
            <person name="Haridas S."/>
            <person name="Kuo A."/>
            <person name="Mondo S."/>
            <person name="Pangilinan J."/>
            <person name="Riley R."/>
            <person name="Labutti K."/>
            <person name="Andreopoulos B."/>
            <person name="Lipzen A."/>
            <person name="Chen C."/>
            <person name="Yanf M."/>
            <person name="Daum C."/>
            <person name="Ng V."/>
            <person name="Clum A."/>
            <person name="Steindorff A."/>
            <person name="Ohm R."/>
            <person name="Martin F."/>
            <person name="Silar P."/>
            <person name="Natvig D."/>
            <person name="Lalanne C."/>
            <person name="Gautier V."/>
            <person name="Ament-Velasquez S.L."/>
            <person name="Kruys A."/>
            <person name="Hutchinson M.I."/>
            <person name="Powell A.J."/>
            <person name="Barry K."/>
            <person name="Miller A.N."/>
            <person name="Grigoriev I.V."/>
            <person name="Debuchy R."/>
            <person name="Gladieux P."/>
            <person name="Thoren M.H."/>
            <person name="Johannesson H."/>
        </authorList>
    </citation>
    <scope>NUCLEOTIDE SEQUENCE</scope>
    <source>
        <strain evidence="2">PSN4</strain>
    </source>
</reference>
<feature type="compositionally biased region" description="Basic and acidic residues" evidence="1">
    <location>
        <begin position="560"/>
        <end position="572"/>
    </location>
</feature>
<dbReference type="AlphaFoldDB" id="A0AAJ0BDW0"/>
<feature type="compositionally biased region" description="Polar residues" evidence="1">
    <location>
        <begin position="549"/>
        <end position="559"/>
    </location>
</feature>
<dbReference type="Proteomes" id="UP001239445">
    <property type="component" value="Unassembled WGS sequence"/>
</dbReference>
<dbReference type="EMBL" id="MU839836">
    <property type="protein sequence ID" value="KAK1754071.1"/>
    <property type="molecule type" value="Genomic_DNA"/>
</dbReference>
<comment type="caution">
    <text evidence="2">The sequence shown here is derived from an EMBL/GenBank/DDBJ whole genome shotgun (WGS) entry which is preliminary data.</text>
</comment>
<organism evidence="2 3">
    <name type="scientific">Echria macrotheca</name>
    <dbReference type="NCBI Taxonomy" id="438768"/>
    <lineage>
        <taxon>Eukaryota</taxon>
        <taxon>Fungi</taxon>
        <taxon>Dikarya</taxon>
        <taxon>Ascomycota</taxon>
        <taxon>Pezizomycotina</taxon>
        <taxon>Sordariomycetes</taxon>
        <taxon>Sordariomycetidae</taxon>
        <taxon>Sordariales</taxon>
        <taxon>Schizotheciaceae</taxon>
        <taxon>Echria</taxon>
    </lineage>
</organism>
<name>A0AAJ0BDW0_9PEZI</name>
<feature type="compositionally biased region" description="Polar residues" evidence="1">
    <location>
        <begin position="675"/>
        <end position="684"/>
    </location>
</feature>
<keyword evidence="3" id="KW-1185">Reference proteome</keyword>
<feature type="compositionally biased region" description="Basic and acidic residues" evidence="1">
    <location>
        <begin position="626"/>
        <end position="637"/>
    </location>
</feature>
<feature type="region of interest" description="Disordered" evidence="1">
    <location>
        <begin position="491"/>
        <end position="684"/>
    </location>
</feature>
<proteinExistence type="predicted"/>
<gene>
    <name evidence="2" type="ORF">QBC47DRAFT_385553</name>
</gene>
<sequence>MIATASQLQAPQDLPVRLTDSNHIHEENITIHVKAFERSGRTFYDCSAESQQCCLAGFTEDEVVEFVQGECDKIFEKHGWIYTGLKRLPPPADPSCQQWQSRGLPGEPSGHQDTRDTTRTYEPNHDQAKQRRLDKQPGPQSDTSAAHGASPSPDIPPTRCASPRTSAQPNSALPGPLPDTADDSVTLFAQEYVGKVIRGLKRLLKTREKLEQVTGFNLGECLSELRQAEDEDLEKLENVLTVYQSQSASGKFLAEFYTQYAVIRRRFLDPKHSETGDKQKELGLMRKESMWEVTSAVVNRLVPYWGVCASLIYNALTETKFKGSNLYRGVQGARGRGISADRLTKVIDAIVRLLLATDIQITIREATPVVNPAFFLTLVSRKAYVDVCKSVKLDSIADLDLQAKIDGLADELLGVQINAGQIPLSELLEKEVGTATKRTLEKKKKKGLLGIHFLPKDGNSEDPSHSIIEESRTTLERVAIHDRPRFTAVNVAAPGGAHPESGRPGKHQSNDDHSDDRLSESQLDDDQADDDHHPSSLPSLPQRHRRASNDTQLRSVSDLSSEHQSDGDHFDDPYDEAESYDEDESDDDLSEDDQSTSHNNGSSEDQSHENHCGHSSEDQFDEEIAEDRSHSGRESMLKQKASHRRVDSTETAAPEQPRKRQRRQDSRRTPHAEGSSLTLPSLATGSGAGVAYVQEALQYSAAEYAALPPQSERTARSRFDALVIAALSDNSLGSLDPRLLLGPSVSVTSVQSTSPAHALATAAEPQAITSLGHSPPFTLAPDYSVRDRLGSPAAEQRGDIGELLQPQLQFDAPNFGLGDDEQHSYFGEVMLSQPVDDFLGIPPDASEIGQFEHSSFDFVLQGTGIDPLFDMSFSSPESSL</sequence>